<dbReference type="Pfam" id="PF04129">
    <property type="entry name" value="Vps52_CC"/>
    <property type="match status" value="1"/>
</dbReference>
<dbReference type="PANTHER" id="PTHR14190:SF7">
    <property type="entry name" value="VACUOLAR PROTEIN SORTING-ASSOCIATED PROTEIN 52 HOMOLOG"/>
    <property type="match status" value="1"/>
</dbReference>
<feature type="domain" description="Vps52 coiled-coil" evidence="2">
    <location>
        <begin position="204"/>
        <end position="372"/>
    </location>
</feature>
<proteinExistence type="predicted"/>
<evidence type="ECO:0000256" key="1">
    <source>
        <dbReference type="SAM" id="MobiDB-lite"/>
    </source>
</evidence>
<sequence length="744" mass="80516">MGSRARYALPHGRRAVRRLPAGAAGQRQGEQQAAGAHAPCRACGARSPHSGCARHQAPRVAAAEPCRWCACAAHQSRCRRWSRRAATHGRSDTGCARTRRRHATHAGPECSDDAWHAARYAAHAEPAAFLVAGARARRRVVDTLSIVHASISNTMAGAALAAPLEAATRAANTSVQALCRDACAQLDSTRDAPPEVQQTALEAVAAQVTDAQANLGAMRTQLESFCAQLTTASEHIQQLQDTSQTLDTQLRERIAEEAQLGDWLHTAALSPAVIRTLLHTPIDDDVHAWKRAVRALDAQLQCVRDDGAPGADAAALAEVRAVGEQAQRLAVARIRPHLLALVQPLRTSVATTMPILQFSVLLPHNQPLYHFLAAHAPRAAGEVQLAYANAARLYYETAFRRYVRELRRLLPRWTEATTTVAAAVRHAPPFPTERLQFAQAHTAAAPAVLAYMSEDGYFRASPEHLFHTLALVFTDTACSEYAFLARFFSAVGMRDAPDTLPPSAMLSLSADEAEEHSTHAAVTNETWRQVMEPAIAHFHEMCDAVLAVPALPLVELVVLATLLQSLLDTARARHCLAPELESVLMRPLLATWALIARALDAEVHALAALGVGRTTAPRSASLLEWWTAPADETPTDLAQRKEPIADTLQRVFHAYAATYTAVLRIHAPLEGTLSSGFARMRAELFRLADEYAAHARAHAPPANAPTPHALCTAVADAVRADARDTQADDEARRWTEHAARLSAP</sequence>
<reference evidence="3 4" key="1">
    <citation type="journal article" date="2020" name="Elife">
        <title>Loss of centromere function drives karyotype evolution in closely related Malassezia species.</title>
        <authorList>
            <person name="Sankaranarayanan S.R."/>
            <person name="Ianiri G."/>
            <person name="Coelho M.A."/>
            <person name="Reza M.H."/>
            <person name="Thimmappa B.C."/>
            <person name="Ganguly P."/>
            <person name="Vadnala R.N."/>
            <person name="Sun S."/>
            <person name="Siddharthan R."/>
            <person name="Tellgren-Roth C."/>
            <person name="Dawson T.L."/>
            <person name="Heitman J."/>
            <person name="Sanyal K."/>
        </authorList>
    </citation>
    <scope>NUCLEOTIDE SEQUENCE [LARGE SCALE GENOMIC DNA]</scope>
    <source>
        <strain evidence="3">CBS14141</strain>
    </source>
</reference>
<gene>
    <name evidence="3" type="primary">VPS52</name>
    <name evidence="3" type="ORF">GLX27_001313</name>
</gene>
<name>A0ABY8EMA2_MALFU</name>
<keyword evidence="4" id="KW-1185">Reference proteome</keyword>
<dbReference type="EMBL" id="CP046234">
    <property type="protein sequence ID" value="WFD46676.1"/>
    <property type="molecule type" value="Genomic_DNA"/>
</dbReference>
<dbReference type="Proteomes" id="UP000818624">
    <property type="component" value="Chromosome 1"/>
</dbReference>
<dbReference type="InterPro" id="IPR048319">
    <property type="entry name" value="Vps52_CC"/>
</dbReference>
<evidence type="ECO:0000313" key="3">
    <source>
        <dbReference type="EMBL" id="WFD46676.1"/>
    </source>
</evidence>
<feature type="region of interest" description="Disordered" evidence="1">
    <location>
        <begin position="1"/>
        <end position="33"/>
    </location>
</feature>
<dbReference type="PANTHER" id="PTHR14190">
    <property type="entry name" value="SUPPRESSOR OF ACTIN MUTATIONS 2/VACUOLAR PROTEIN SORTING 52"/>
    <property type="match status" value="1"/>
</dbReference>
<accession>A0ABY8EMA2</accession>
<protein>
    <submittedName>
        <fullName evidence="3">Vacuolar protein sorting-associated protein 52</fullName>
    </submittedName>
</protein>
<organism evidence="3 4">
    <name type="scientific">Malassezia furfur</name>
    <name type="common">Pityriasis versicolor infection agent</name>
    <name type="synonym">Pityrosporum furfur</name>
    <dbReference type="NCBI Taxonomy" id="55194"/>
    <lineage>
        <taxon>Eukaryota</taxon>
        <taxon>Fungi</taxon>
        <taxon>Dikarya</taxon>
        <taxon>Basidiomycota</taxon>
        <taxon>Ustilaginomycotina</taxon>
        <taxon>Malasseziomycetes</taxon>
        <taxon>Malasseziales</taxon>
        <taxon>Malasseziaceae</taxon>
        <taxon>Malassezia</taxon>
    </lineage>
</organism>
<dbReference type="InterPro" id="IPR007258">
    <property type="entry name" value="Vps52"/>
</dbReference>
<evidence type="ECO:0000313" key="4">
    <source>
        <dbReference type="Proteomes" id="UP000818624"/>
    </source>
</evidence>
<feature type="compositionally biased region" description="Low complexity" evidence="1">
    <location>
        <begin position="21"/>
        <end position="33"/>
    </location>
</feature>
<evidence type="ECO:0000259" key="2">
    <source>
        <dbReference type="Pfam" id="PF04129"/>
    </source>
</evidence>